<evidence type="ECO:0000259" key="3">
    <source>
        <dbReference type="Pfam" id="PF14402"/>
    </source>
</evidence>
<reference evidence="4" key="1">
    <citation type="journal article" date="2022" name="Front. Microbiol.">
        <title>Genome-based taxonomic rearrangement of Oceanobacter-related bacteria including the description of Thalassolituus hydrocarbonoclasticus sp. nov. and Thalassolituus pacificus sp. nov. and emended description of the genus Thalassolituus.</title>
        <authorList>
            <person name="Dong C."/>
            <person name="Wei L."/>
            <person name="Wang J."/>
            <person name="Lai Q."/>
            <person name="Huang Z."/>
            <person name="Shao Z."/>
        </authorList>
    </citation>
    <scope>NUCLEOTIDE SEQUENCE</scope>
    <source>
        <strain evidence="4">59MF3M-4</strain>
    </source>
</reference>
<dbReference type="Pfam" id="PF14400">
    <property type="entry name" value="Transglut_i_TM"/>
    <property type="match status" value="1"/>
</dbReference>
<evidence type="ECO:0000313" key="4">
    <source>
        <dbReference type="EMBL" id="MCT7358388.1"/>
    </source>
</evidence>
<proteinExistence type="predicted"/>
<feature type="transmembrane region" description="Helical" evidence="1">
    <location>
        <begin position="451"/>
        <end position="469"/>
    </location>
</feature>
<feature type="transmembrane region" description="Helical" evidence="1">
    <location>
        <begin position="481"/>
        <end position="501"/>
    </location>
</feature>
<reference evidence="4" key="2">
    <citation type="submission" date="2022-08" db="EMBL/GenBank/DDBJ databases">
        <authorList>
            <person name="Dong C."/>
        </authorList>
    </citation>
    <scope>NUCLEOTIDE SEQUENCE</scope>
    <source>
        <strain evidence="4">59MF3M-4</strain>
    </source>
</reference>
<feature type="transmembrane region" description="Helical" evidence="1">
    <location>
        <begin position="387"/>
        <end position="409"/>
    </location>
</feature>
<gene>
    <name evidence="4" type="ORF">NYR02_05050</name>
</gene>
<dbReference type="InterPro" id="IPR025838">
    <property type="entry name" value="Transglut_i_TM"/>
</dbReference>
<evidence type="ECO:0000313" key="5">
    <source>
        <dbReference type="Proteomes" id="UP001147830"/>
    </source>
</evidence>
<feature type="domain" description="Inactive transglutaminase fused to 7 transmembrane helices" evidence="2">
    <location>
        <begin position="30"/>
        <end position="188"/>
    </location>
</feature>
<name>A0A9X2WDL6_9GAMM</name>
<keyword evidence="1" id="KW-0812">Transmembrane</keyword>
<organism evidence="4 5">
    <name type="scientific">Thalassolituus pacificus</name>
    <dbReference type="NCBI Taxonomy" id="2975440"/>
    <lineage>
        <taxon>Bacteria</taxon>
        <taxon>Pseudomonadati</taxon>
        <taxon>Pseudomonadota</taxon>
        <taxon>Gammaproteobacteria</taxon>
        <taxon>Oceanospirillales</taxon>
        <taxon>Oceanospirillaceae</taxon>
        <taxon>Thalassolituus</taxon>
    </lineage>
</organism>
<dbReference type="RefSeq" id="WP_260975305.1">
    <property type="nucleotide sequence ID" value="NZ_JAOANI010000014.1"/>
</dbReference>
<comment type="caution">
    <text evidence="4">The sequence shown here is derived from an EMBL/GenBank/DDBJ whole genome shotgun (WGS) entry which is preliminary data.</text>
</comment>
<dbReference type="AlphaFoldDB" id="A0A9X2WDL6"/>
<feature type="transmembrane region" description="Helical" evidence="1">
    <location>
        <begin position="421"/>
        <end position="439"/>
    </location>
</feature>
<evidence type="ECO:0000259" key="2">
    <source>
        <dbReference type="Pfam" id="PF14400"/>
    </source>
</evidence>
<dbReference type="Pfam" id="PF14402">
    <property type="entry name" value="7TM_transglut"/>
    <property type="match status" value="1"/>
</dbReference>
<keyword evidence="1" id="KW-1133">Transmembrane helix</keyword>
<evidence type="ECO:0000256" key="1">
    <source>
        <dbReference type="SAM" id="Phobius"/>
    </source>
</evidence>
<dbReference type="InterPro" id="IPR025840">
    <property type="entry name" value="7TM_transglut"/>
</dbReference>
<feature type="transmembrane region" description="Helical" evidence="1">
    <location>
        <begin position="319"/>
        <end position="341"/>
    </location>
</feature>
<protein>
    <submittedName>
        <fullName evidence="4">Inactive transglutaminase family protein</fullName>
    </submittedName>
</protein>
<dbReference type="Proteomes" id="UP001147830">
    <property type="component" value="Unassembled WGS sequence"/>
</dbReference>
<keyword evidence="5" id="KW-1185">Reference proteome</keyword>
<keyword evidence="1" id="KW-0472">Membrane</keyword>
<feature type="transmembrane region" description="Helical" evidence="1">
    <location>
        <begin position="353"/>
        <end position="380"/>
    </location>
</feature>
<feature type="domain" description="7 transmembrane helices usually fused to an inactive transglutaminase" evidence="3">
    <location>
        <begin position="268"/>
        <end position="512"/>
    </location>
</feature>
<sequence length="514" mass="57116">MNIGSFSFTRAPFFLLVGFLLVIGIVLTLHRHWMYEVPLVYGETQTIWSVEAKVEFNAHGGPVKVSMARPSAQDGFTVLKEAGASPGYGLNFMDGNEPRAEWTVRGAKGKQELFYRAEILVSQMQSGADLPPPAIDPVSWPEPYASAVNEVLAGAYATSADNYSLTRELLKRFQEDETAQHIELLRTHYADQLPELWVEMLHKARVPASVVYGLNLQDGRRRQNLMPLLRVWNGNDSQIFELPGEKSNASVLLAADTPLLLWEQRGAPVLDVTGGTDSSIRFSMLKREESTYANIAENLSSQHDFLNFSIHSLPVEEQAMFKTILLIPIGALIVCILRIIIGIRTSGTFMPVLIALAFIQTSLVTGLVGFLLVVATGLFIRGYLSRLNLLLVARITAVIITVIAIISIFSVLSYKLGLTEGLKITFFPMIILSWTIERMSILWEEEGGREVMVQGGGSLLTAVLAYWAMSDPWVRHLTFNFIGIQFIVLALVLLIGSYTGYRLLELKRFKAFGS</sequence>
<accession>A0A9X2WDL6</accession>
<feature type="transmembrane region" description="Helical" evidence="1">
    <location>
        <begin position="12"/>
        <end position="29"/>
    </location>
</feature>
<dbReference type="EMBL" id="JAOANI010000014">
    <property type="protein sequence ID" value="MCT7358388.1"/>
    <property type="molecule type" value="Genomic_DNA"/>
</dbReference>